<feature type="region of interest" description="Disordered" evidence="1">
    <location>
        <begin position="39"/>
        <end position="58"/>
    </location>
</feature>
<keyword evidence="2" id="KW-1133">Transmembrane helix</keyword>
<evidence type="ECO:0000256" key="1">
    <source>
        <dbReference type="SAM" id="MobiDB-lite"/>
    </source>
</evidence>
<proteinExistence type="predicted"/>
<accession>A0A1H4K3R0</accession>
<reference evidence="4" key="1">
    <citation type="submission" date="2016-10" db="EMBL/GenBank/DDBJ databases">
        <authorList>
            <person name="Varghese N."/>
            <person name="Submissions S."/>
        </authorList>
    </citation>
    <scope>NUCLEOTIDE SEQUENCE [LARGE SCALE GENOMIC DNA]</scope>
    <source>
        <strain evidence="4">DSM 22017</strain>
    </source>
</reference>
<name>A0A1H4K3R0_9ACTN</name>
<dbReference type="EMBL" id="FNRT01000002">
    <property type="protein sequence ID" value="SEB52926.1"/>
    <property type="molecule type" value="Genomic_DNA"/>
</dbReference>
<sequence length="76" mass="7695">MTTSPIGDPGDDRPSVGLYVAGVAAMFVAALGTVAFAPPASTEPPTSDTCQLDAGHGTGWTGSDCVAPTRVVDFRR</sequence>
<gene>
    <name evidence="3" type="ORF">SAMN04489844_0419</name>
</gene>
<protein>
    <submittedName>
        <fullName evidence="3">Uncharacterized protein</fullName>
    </submittedName>
</protein>
<keyword evidence="4" id="KW-1185">Reference proteome</keyword>
<evidence type="ECO:0000313" key="3">
    <source>
        <dbReference type="EMBL" id="SEB52926.1"/>
    </source>
</evidence>
<evidence type="ECO:0000313" key="4">
    <source>
        <dbReference type="Proteomes" id="UP000198742"/>
    </source>
</evidence>
<organism evidence="3 4">
    <name type="scientific">Nocardioides exalbidus</name>
    <dbReference type="NCBI Taxonomy" id="402596"/>
    <lineage>
        <taxon>Bacteria</taxon>
        <taxon>Bacillati</taxon>
        <taxon>Actinomycetota</taxon>
        <taxon>Actinomycetes</taxon>
        <taxon>Propionibacteriales</taxon>
        <taxon>Nocardioidaceae</taxon>
        <taxon>Nocardioides</taxon>
    </lineage>
</organism>
<dbReference type="RefSeq" id="WP_090967635.1">
    <property type="nucleotide sequence ID" value="NZ_FNRT01000002.1"/>
</dbReference>
<dbReference type="Proteomes" id="UP000198742">
    <property type="component" value="Unassembled WGS sequence"/>
</dbReference>
<keyword evidence="2" id="KW-0472">Membrane</keyword>
<keyword evidence="2" id="KW-0812">Transmembrane</keyword>
<feature type="transmembrane region" description="Helical" evidence="2">
    <location>
        <begin position="16"/>
        <end position="37"/>
    </location>
</feature>
<dbReference type="AlphaFoldDB" id="A0A1H4K3R0"/>
<evidence type="ECO:0000256" key="2">
    <source>
        <dbReference type="SAM" id="Phobius"/>
    </source>
</evidence>